<dbReference type="Proteomes" id="UP000700596">
    <property type="component" value="Unassembled WGS sequence"/>
</dbReference>
<dbReference type="SUPFAM" id="SSF51556">
    <property type="entry name" value="Metallo-dependent hydrolases"/>
    <property type="match status" value="1"/>
</dbReference>
<keyword evidence="5" id="KW-1185">Reference proteome</keyword>
<accession>A0A9P9IY71</accession>
<dbReference type="GO" id="GO:0006046">
    <property type="term" value="P:N-acetylglucosamine catabolic process"/>
    <property type="evidence" value="ECO:0007669"/>
    <property type="project" value="TreeGrafter"/>
</dbReference>
<organism evidence="4 5">
    <name type="scientific">Dendryphion nanum</name>
    <dbReference type="NCBI Taxonomy" id="256645"/>
    <lineage>
        <taxon>Eukaryota</taxon>
        <taxon>Fungi</taxon>
        <taxon>Dikarya</taxon>
        <taxon>Ascomycota</taxon>
        <taxon>Pezizomycotina</taxon>
        <taxon>Dothideomycetes</taxon>
        <taxon>Pleosporomycetidae</taxon>
        <taxon>Pleosporales</taxon>
        <taxon>Torulaceae</taxon>
        <taxon>Dendryphion</taxon>
    </lineage>
</organism>
<dbReference type="Pfam" id="PF07969">
    <property type="entry name" value="Amidohydro_3"/>
    <property type="match status" value="1"/>
</dbReference>
<keyword evidence="2" id="KW-0472">Membrane</keyword>
<keyword evidence="2" id="KW-0812">Transmembrane</keyword>
<evidence type="ECO:0000259" key="3">
    <source>
        <dbReference type="Pfam" id="PF07969"/>
    </source>
</evidence>
<reference evidence="4" key="1">
    <citation type="journal article" date="2021" name="Nat. Commun.">
        <title>Genetic determinants of endophytism in the Arabidopsis root mycobiome.</title>
        <authorList>
            <person name="Mesny F."/>
            <person name="Miyauchi S."/>
            <person name="Thiergart T."/>
            <person name="Pickel B."/>
            <person name="Atanasova L."/>
            <person name="Karlsson M."/>
            <person name="Huettel B."/>
            <person name="Barry K.W."/>
            <person name="Haridas S."/>
            <person name="Chen C."/>
            <person name="Bauer D."/>
            <person name="Andreopoulos W."/>
            <person name="Pangilinan J."/>
            <person name="LaButti K."/>
            <person name="Riley R."/>
            <person name="Lipzen A."/>
            <person name="Clum A."/>
            <person name="Drula E."/>
            <person name="Henrissat B."/>
            <person name="Kohler A."/>
            <person name="Grigoriev I.V."/>
            <person name="Martin F.M."/>
            <person name="Hacquard S."/>
        </authorList>
    </citation>
    <scope>NUCLEOTIDE SEQUENCE</scope>
    <source>
        <strain evidence="4">MPI-CAGE-CH-0243</strain>
    </source>
</reference>
<dbReference type="EMBL" id="JAGMWT010000002">
    <property type="protein sequence ID" value="KAH7135320.1"/>
    <property type="molecule type" value="Genomic_DNA"/>
</dbReference>
<dbReference type="AlphaFoldDB" id="A0A9P9IY71"/>
<gene>
    <name evidence="4" type="ORF">B0J11DRAFT_453641</name>
</gene>
<proteinExistence type="predicted"/>
<evidence type="ECO:0000256" key="1">
    <source>
        <dbReference type="ARBA" id="ARBA00022801"/>
    </source>
</evidence>
<dbReference type="Gene3D" id="3.20.20.140">
    <property type="entry name" value="Metal-dependent hydrolases"/>
    <property type="match status" value="2"/>
</dbReference>
<feature type="transmembrane region" description="Helical" evidence="2">
    <location>
        <begin position="28"/>
        <end position="45"/>
    </location>
</feature>
<evidence type="ECO:0000313" key="5">
    <source>
        <dbReference type="Proteomes" id="UP000700596"/>
    </source>
</evidence>
<dbReference type="OrthoDB" id="10258955at2759"/>
<dbReference type="InterPro" id="IPR013108">
    <property type="entry name" value="Amidohydro_3"/>
</dbReference>
<feature type="domain" description="Amidohydrolase 3" evidence="3">
    <location>
        <begin position="456"/>
        <end position="513"/>
    </location>
</feature>
<sequence length="940" mass="102284">MEKEHIAILPSYNDAVRPWADRRRRRRVFRLFAVALISYFAYYAYRISNNTTVASPWLAVHKLQEDYATCATLRRIPANTTSSRDTNKRWVKGTKPTLIRNATIWTGEPVVGTSEEDARLGKGYGWIPSDVLIDRGLIIKIKKSISIEDLPEGTEIFEAHGRRLTAGIVDMHSHAGLGGFANLGDDTNELSSDITPYVRSIDGLDPIQPEIGFIKSGGVTTSLILPGSGNNIGGEAFVIKLAVGNSSGRAEISQNDLFADPDKNWRYLKMACGENAKSVYGKYGERGPFSRLGEAWEFRHALEQAQEYVQEQDEWCAAADALGYKKMTSHLPQKLQWETLGAVLRGQVRVNTHCYTIADLEAYVRLTNQFKFRVYAFHHAHQTYLVPEVLKRAWGGTPAAALFADNMYYKVEAYTASEKAGKILYENGITPTYVSDNPVLNSQHVVFEAAKAYGHGLPYHVALAGVTSASAELLGLGDQVGKIKEGFDADIVVWDSDPLSVGATPVQVWIDGALQFQDAFELKKPELSSTTVLDPLDDDIKMEEVKGNVVFTGVSQVYVDGKVTAFASKATVIIEKGKITCTGSCTASFSIAKERKTPIITLKDGHITPPFTAFGTGLGFIEIDAEGDTHDGRPPNDDLTRAIHGLQFGGKQLATAWKHGVTQAISAPNTGSIDGKGVSARFSTGAAHSLSPNAILSPEVALHYPLTLSGKDSKTSLSATITSLRRKLVSAIDSLTIPEGSTNMKKKYDEDWYLTHVVNGSLPLVLSVHSADTIATLIRLKSEITALTSKEFQLVLLGGAESHILATELAAAKIPVILAPLLPHAQSWDQRRGLTGAPLTNGTGINVLLDAGVLLGISVEEIWESRDLALLAGIAWKNSEGRLSWQEAVDLVGGNFAKIIGEEGKKESVADEWVAWDGNPLEIGARVRGIGEKEKVHIWV</sequence>
<dbReference type="PANTHER" id="PTHR11113:SF14">
    <property type="entry name" value="N-ACETYLGLUCOSAMINE-6-PHOSPHATE DEACETYLASE"/>
    <property type="match status" value="1"/>
</dbReference>
<dbReference type="GO" id="GO:0008448">
    <property type="term" value="F:N-acetylglucosamine-6-phosphate deacetylase activity"/>
    <property type="evidence" value="ECO:0007669"/>
    <property type="project" value="TreeGrafter"/>
</dbReference>
<keyword evidence="2" id="KW-1133">Transmembrane helix</keyword>
<dbReference type="SUPFAM" id="SSF51338">
    <property type="entry name" value="Composite domain of metallo-dependent hydrolases"/>
    <property type="match status" value="1"/>
</dbReference>
<dbReference type="InterPro" id="IPR032466">
    <property type="entry name" value="Metal_Hydrolase"/>
</dbReference>
<evidence type="ECO:0000313" key="4">
    <source>
        <dbReference type="EMBL" id="KAH7135320.1"/>
    </source>
</evidence>
<dbReference type="PANTHER" id="PTHR11113">
    <property type="entry name" value="N-ACETYLGLUCOSAMINE-6-PHOSPHATE DEACETYLASE"/>
    <property type="match status" value="1"/>
</dbReference>
<keyword evidence="1" id="KW-0378">Hydrolase</keyword>
<protein>
    <submittedName>
        <fullName evidence="4">Amidohydrolase</fullName>
    </submittedName>
</protein>
<dbReference type="InterPro" id="IPR011059">
    <property type="entry name" value="Metal-dep_hydrolase_composite"/>
</dbReference>
<comment type="caution">
    <text evidence="4">The sequence shown here is derived from an EMBL/GenBank/DDBJ whole genome shotgun (WGS) entry which is preliminary data.</text>
</comment>
<name>A0A9P9IY71_9PLEO</name>
<evidence type="ECO:0000256" key="2">
    <source>
        <dbReference type="SAM" id="Phobius"/>
    </source>
</evidence>